<dbReference type="GeneID" id="20649685"/>
<evidence type="ECO:0000313" key="2">
    <source>
        <dbReference type="Proteomes" id="UP000002640"/>
    </source>
</evidence>
<gene>
    <name evidence="1" type="ORF">PHYSODRAFT_354741</name>
</gene>
<proteinExistence type="predicted"/>
<dbReference type="RefSeq" id="XP_009528779.1">
    <property type="nucleotide sequence ID" value="XM_009530484.1"/>
</dbReference>
<dbReference type="EMBL" id="JH159155">
    <property type="protein sequence ID" value="EGZ15030.1"/>
    <property type="molecule type" value="Genomic_DNA"/>
</dbReference>
<dbReference type="AlphaFoldDB" id="G4ZN01"/>
<evidence type="ECO:0000313" key="1">
    <source>
        <dbReference type="EMBL" id="EGZ15030.1"/>
    </source>
</evidence>
<organism evidence="1 2">
    <name type="scientific">Phytophthora sojae (strain P6497)</name>
    <name type="common">Soybean stem and root rot agent</name>
    <name type="synonym">Phytophthora megasperma f. sp. glycines</name>
    <dbReference type="NCBI Taxonomy" id="1094619"/>
    <lineage>
        <taxon>Eukaryota</taxon>
        <taxon>Sar</taxon>
        <taxon>Stramenopiles</taxon>
        <taxon>Oomycota</taxon>
        <taxon>Peronosporomycetes</taxon>
        <taxon>Peronosporales</taxon>
        <taxon>Peronosporaceae</taxon>
        <taxon>Phytophthora</taxon>
    </lineage>
</organism>
<reference evidence="1 2" key="1">
    <citation type="journal article" date="2006" name="Science">
        <title>Phytophthora genome sequences uncover evolutionary origins and mechanisms of pathogenesis.</title>
        <authorList>
            <person name="Tyler B.M."/>
            <person name="Tripathy S."/>
            <person name="Zhang X."/>
            <person name="Dehal P."/>
            <person name="Jiang R.H."/>
            <person name="Aerts A."/>
            <person name="Arredondo F.D."/>
            <person name="Baxter L."/>
            <person name="Bensasson D."/>
            <person name="Beynon J.L."/>
            <person name="Chapman J."/>
            <person name="Damasceno C.M."/>
            <person name="Dorrance A.E."/>
            <person name="Dou D."/>
            <person name="Dickerman A.W."/>
            <person name="Dubchak I.L."/>
            <person name="Garbelotto M."/>
            <person name="Gijzen M."/>
            <person name="Gordon S.G."/>
            <person name="Govers F."/>
            <person name="Grunwald N.J."/>
            <person name="Huang W."/>
            <person name="Ivors K.L."/>
            <person name="Jones R.W."/>
            <person name="Kamoun S."/>
            <person name="Krampis K."/>
            <person name="Lamour K.H."/>
            <person name="Lee M.K."/>
            <person name="McDonald W.H."/>
            <person name="Medina M."/>
            <person name="Meijer H.J."/>
            <person name="Nordberg E.K."/>
            <person name="Maclean D.J."/>
            <person name="Ospina-Giraldo M.D."/>
            <person name="Morris P.F."/>
            <person name="Phuntumart V."/>
            <person name="Putnam N.H."/>
            <person name="Rash S."/>
            <person name="Rose J.K."/>
            <person name="Sakihama Y."/>
            <person name="Salamov A.A."/>
            <person name="Savidor A."/>
            <person name="Scheuring C.F."/>
            <person name="Smith B.M."/>
            <person name="Sobral B.W."/>
            <person name="Terry A."/>
            <person name="Torto-Alalibo T.A."/>
            <person name="Win J."/>
            <person name="Xu Z."/>
            <person name="Zhang H."/>
            <person name="Grigoriev I.V."/>
            <person name="Rokhsar D.S."/>
            <person name="Boore J.L."/>
        </authorList>
    </citation>
    <scope>NUCLEOTIDE SEQUENCE [LARGE SCALE GENOMIC DNA]</scope>
    <source>
        <strain evidence="1 2">P6497</strain>
    </source>
</reference>
<accession>G4ZN01</accession>
<dbReference type="InParanoid" id="G4ZN01"/>
<dbReference type="Proteomes" id="UP000002640">
    <property type="component" value="Unassembled WGS sequence"/>
</dbReference>
<keyword evidence="2" id="KW-1185">Reference proteome</keyword>
<name>G4ZN01_PHYSP</name>
<protein>
    <submittedName>
        <fullName evidence="1">Uncharacterized protein</fullName>
    </submittedName>
</protein>
<dbReference type="KEGG" id="psoj:PHYSODRAFT_354741"/>
<sequence length="147" mass="16522">MGMDARAHGGQLVYTINDQQAALQLQQQRRQANAVKSSRGLDRGNEQQLTLCEQHRIPLQLSEAPQSRHQQLFLVSRSHRDYALRRVASTGSTLNSSRYNYGTAPSSQPTDLLARMAELNRVAESTYNTTQQNGVCLSQQLRARRKA</sequence>